<dbReference type="InterPro" id="IPR051242">
    <property type="entry name" value="WD-EF-hand_domain"/>
</dbReference>
<reference evidence="5" key="1">
    <citation type="journal article" date="2006" name="Science">
        <title>Ancient noncoding elements conserved in the human genome.</title>
        <authorList>
            <person name="Venkatesh B."/>
            <person name="Kirkness E.F."/>
            <person name="Loh Y.H."/>
            <person name="Halpern A.L."/>
            <person name="Lee A.P."/>
            <person name="Johnson J."/>
            <person name="Dandona N."/>
            <person name="Viswanathan L.D."/>
            <person name="Tay A."/>
            <person name="Venter J.C."/>
            <person name="Strausberg R.L."/>
            <person name="Brenner S."/>
        </authorList>
    </citation>
    <scope>NUCLEOTIDE SEQUENCE [LARGE SCALE GENOMIC DNA]</scope>
</reference>
<dbReference type="AlphaFoldDB" id="A0A4W3K6E2"/>
<evidence type="ECO:0000256" key="2">
    <source>
        <dbReference type="ARBA" id="ARBA00022737"/>
    </source>
</evidence>
<feature type="repeat" description="WD" evidence="3">
    <location>
        <begin position="178"/>
        <end position="219"/>
    </location>
</feature>
<evidence type="ECO:0000313" key="5">
    <source>
        <dbReference type="Proteomes" id="UP000314986"/>
    </source>
</evidence>
<sequence length="495" mass="55467">MLYKCNLLLLSIRVKTFDFCKKSKLVVTGGLDRIVRLWNPYIPGKPTGVMRGHCAPIFFVCIDTAEKKIFSISIDNTVKIWDIEDQCCLVTVNAKASGIRGDLATCCYAPGIKALFIATDSIALLPKPDSNLLASHKEPVLCCRYNKEFQQVVSCSEGSVSVKVWDLDTGSLMFEFSEAHKDSAISCMTFDDSGRRLITGGRDGCLKIWNYNNGQCLRTLKKDALNFFRYVIAVGWDRRINIYYVSKHGHKDDILCVAQCPPTLLATSSHDGEIIVWRMISGHICCRLQTPLPVDCKDREDNVVFLKTRVLKTEFAACLVSTGPQGRQSIDQFVYILQNTKVQSSITKLAVTEDDSLLYAASHMGFIYVYNIKDYALIGPEVDPPKTINYWRAHISSVTSMQLIDEQKLILTSSADCTVRLWSMDAAFIGTFGQPELWQICAPASWKHPMVPYEILIDPFSMPVHPLMETGMSAAQITNSSKCEENKKATERKPC</sequence>
<reference evidence="4" key="5">
    <citation type="submission" date="2025-09" db="UniProtKB">
        <authorList>
            <consortium name="Ensembl"/>
        </authorList>
    </citation>
    <scope>IDENTIFICATION</scope>
</reference>
<keyword evidence="5" id="KW-1185">Reference proteome</keyword>
<organism evidence="4 5">
    <name type="scientific">Callorhinchus milii</name>
    <name type="common">Ghost shark</name>
    <dbReference type="NCBI Taxonomy" id="7868"/>
    <lineage>
        <taxon>Eukaryota</taxon>
        <taxon>Metazoa</taxon>
        <taxon>Chordata</taxon>
        <taxon>Craniata</taxon>
        <taxon>Vertebrata</taxon>
        <taxon>Chondrichthyes</taxon>
        <taxon>Holocephali</taxon>
        <taxon>Chimaeriformes</taxon>
        <taxon>Callorhinchidae</taxon>
        <taxon>Callorhinchus</taxon>
    </lineage>
</organism>
<dbReference type="OMA" id="EPVLCCK"/>
<proteinExistence type="predicted"/>
<protein>
    <submittedName>
        <fullName evidence="4">WD40 repeat domain 95</fullName>
    </submittedName>
</protein>
<accession>A0A4W3K6E2</accession>
<name>A0A4W3K6E2_CALMI</name>
<dbReference type="InterPro" id="IPR019775">
    <property type="entry name" value="WD40_repeat_CS"/>
</dbReference>
<dbReference type="InterPro" id="IPR036322">
    <property type="entry name" value="WD40_repeat_dom_sf"/>
</dbReference>
<dbReference type="PROSITE" id="PS50082">
    <property type="entry name" value="WD_REPEATS_2"/>
    <property type="match status" value="5"/>
</dbReference>
<dbReference type="PANTHER" id="PTHR44324:SF4">
    <property type="entry name" value="WD40 REPEAT DOMAIN 95"/>
    <property type="match status" value="1"/>
</dbReference>
<dbReference type="PROSITE" id="PS00678">
    <property type="entry name" value="WD_REPEATS_1"/>
    <property type="match status" value="1"/>
</dbReference>
<reference evidence="4" key="4">
    <citation type="submission" date="2025-08" db="UniProtKB">
        <authorList>
            <consortium name="Ensembl"/>
        </authorList>
    </citation>
    <scope>IDENTIFICATION</scope>
</reference>
<dbReference type="PRINTS" id="PR00320">
    <property type="entry name" value="GPROTEINBRPT"/>
</dbReference>
<dbReference type="PROSITE" id="PS50294">
    <property type="entry name" value="WD_REPEATS_REGION"/>
    <property type="match status" value="3"/>
</dbReference>
<dbReference type="Proteomes" id="UP000314986">
    <property type="component" value="Unassembled WGS sequence"/>
</dbReference>
<feature type="repeat" description="WD" evidence="3">
    <location>
        <begin position="50"/>
        <end position="91"/>
    </location>
</feature>
<evidence type="ECO:0000313" key="4">
    <source>
        <dbReference type="Ensembl" id="ENSCMIP00000046923.1"/>
    </source>
</evidence>
<keyword evidence="2" id="KW-0677">Repeat</keyword>
<dbReference type="SUPFAM" id="SSF50978">
    <property type="entry name" value="WD40 repeat-like"/>
    <property type="match status" value="1"/>
</dbReference>
<dbReference type="PANTHER" id="PTHR44324">
    <property type="entry name" value="WD40 REPEAT DOMAIN 95"/>
    <property type="match status" value="1"/>
</dbReference>
<dbReference type="InterPro" id="IPR001680">
    <property type="entry name" value="WD40_rpt"/>
</dbReference>
<evidence type="ECO:0000256" key="1">
    <source>
        <dbReference type="ARBA" id="ARBA00022574"/>
    </source>
</evidence>
<evidence type="ECO:0000256" key="3">
    <source>
        <dbReference type="PROSITE-ProRule" id="PRU00221"/>
    </source>
</evidence>
<reference evidence="5" key="2">
    <citation type="journal article" date="2007" name="PLoS Biol.">
        <title>Survey sequencing and comparative analysis of the elephant shark (Callorhinchus milii) genome.</title>
        <authorList>
            <person name="Venkatesh B."/>
            <person name="Kirkness E.F."/>
            <person name="Loh Y.H."/>
            <person name="Halpern A.L."/>
            <person name="Lee A.P."/>
            <person name="Johnson J."/>
            <person name="Dandona N."/>
            <person name="Viswanathan L.D."/>
            <person name="Tay A."/>
            <person name="Venter J.C."/>
            <person name="Strausberg R.L."/>
            <person name="Brenner S."/>
        </authorList>
    </citation>
    <scope>NUCLEOTIDE SEQUENCE [LARGE SCALE GENOMIC DNA]</scope>
</reference>
<feature type="repeat" description="WD" evidence="3">
    <location>
        <begin position="247"/>
        <end position="279"/>
    </location>
</feature>
<keyword evidence="1 3" id="KW-0853">WD repeat</keyword>
<feature type="repeat" description="WD" evidence="3">
    <location>
        <begin position="14"/>
        <end position="39"/>
    </location>
</feature>
<dbReference type="Ensembl" id="ENSCMIT00000047588.1">
    <property type="protein sequence ID" value="ENSCMIP00000046923.1"/>
    <property type="gene ID" value="ENSCMIG00000019264.1"/>
</dbReference>
<dbReference type="InterPro" id="IPR015943">
    <property type="entry name" value="WD40/YVTN_repeat-like_dom_sf"/>
</dbReference>
<dbReference type="InParanoid" id="A0A4W3K6E2"/>
<feature type="repeat" description="WD" evidence="3">
    <location>
        <begin position="391"/>
        <end position="425"/>
    </location>
</feature>
<dbReference type="SMART" id="SM00320">
    <property type="entry name" value="WD40"/>
    <property type="match status" value="7"/>
</dbReference>
<dbReference type="STRING" id="7868.ENSCMIP00000046923"/>
<dbReference type="InterPro" id="IPR020472">
    <property type="entry name" value="WD40_PAC1"/>
</dbReference>
<reference evidence="5" key="3">
    <citation type="journal article" date="2014" name="Nature">
        <title>Elephant shark genome provides unique insights into gnathostome evolution.</title>
        <authorList>
            <consortium name="International Elephant Shark Genome Sequencing Consortium"/>
            <person name="Venkatesh B."/>
            <person name="Lee A.P."/>
            <person name="Ravi V."/>
            <person name="Maurya A.K."/>
            <person name="Lian M.M."/>
            <person name="Swann J.B."/>
            <person name="Ohta Y."/>
            <person name="Flajnik M.F."/>
            <person name="Sutoh Y."/>
            <person name="Kasahara M."/>
            <person name="Hoon S."/>
            <person name="Gangu V."/>
            <person name="Roy S.W."/>
            <person name="Irimia M."/>
            <person name="Korzh V."/>
            <person name="Kondrychyn I."/>
            <person name="Lim Z.W."/>
            <person name="Tay B.H."/>
            <person name="Tohari S."/>
            <person name="Kong K.W."/>
            <person name="Ho S."/>
            <person name="Lorente-Galdos B."/>
            <person name="Quilez J."/>
            <person name="Marques-Bonet T."/>
            <person name="Raney B.J."/>
            <person name="Ingham P.W."/>
            <person name="Tay A."/>
            <person name="Hillier L.W."/>
            <person name="Minx P."/>
            <person name="Boehm T."/>
            <person name="Wilson R.K."/>
            <person name="Brenner S."/>
            <person name="Warren W.C."/>
        </authorList>
    </citation>
    <scope>NUCLEOTIDE SEQUENCE [LARGE SCALE GENOMIC DNA]</scope>
</reference>
<dbReference type="Gene3D" id="2.130.10.10">
    <property type="entry name" value="YVTN repeat-like/Quinoprotein amine dehydrogenase"/>
    <property type="match status" value="3"/>
</dbReference>
<dbReference type="GeneTree" id="ENSGT00940000162967"/>
<dbReference type="Pfam" id="PF00400">
    <property type="entry name" value="WD40"/>
    <property type="match status" value="5"/>
</dbReference>